<proteinExistence type="predicted"/>
<reference evidence="2 3" key="1">
    <citation type="submission" date="2017-11" db="EMBL/GenBank/DDBJ databases">
        <title>Taxonomic description and genome sequences of Spirosoma HA7 sp. nov., isolated from pollen microhabitat of Corylus avellana.</title>
        <authorList>
            <person name="Ambika Manirajan B."/>
            <person name="Suarez C."/>
            <person name="Ratering S."/>
            <person name="Geissler-Plaum R."/>
            <person name="Cardinale M."/>
            <person name="Sylvia S."/>
        </authorList>
    </citation>
    <scope>NUCLEOTIDE SEQUENCE [LARGE SCALE GENOMIC DNA]</scope>
    <source>
        <strain evidence="2 3">HA7</strain>
    </source>
</reference>
<keyword evidence="1" id="KW-1133">Transmembrane helix</keyword>
<accession>A0A2K8Z2G9</accession>
<sequence>MNSMVAQHKVVANLDDRKKMRSLSIESVVDSTWIWLFFGYVFLGLLWQWVSPVIEVIWLVVEKWRGFLHYH</sequence>
<dbReference type="Proteomes" id="UP000232883">
    <property type="component" value="Chromosome"/>
</dbReference>
<evidence type="ECO:0000313" key="3">
    <source>
        <dbReference type="Proteomes" id="UP000232883"/>
    </source>
</evidence>
<gene>
    <name evidence="2" type="ORF">CWM47_20675</name>
</gene>
<dbReference type="KEGG" id="spir:CWM47_20675"/>
<keyword evidence="3" id="KW-1185">Reference proteome</keyword>
<keyword evidence="1" id="KW-0812">Transmembrane</keyword>
<keyword evidence="1" id="KW-0472">Membrane</keyword>
<name>A0A2K8Z2G9_9BACT</name>
<dbReference type="AlphaFoldDB" id="A0A2K8Z2G9"/>
<protein>
    <submittedName>
        <fullName evidence="2">Uncharacterized protein</fullName>
    </submittedName>
</protein>
<evidence type="ECO:0000313" key="2">
    <source>
        <dbReference type="EMBL" id="AUD04029.1"/>
    </source>
</evidence>
<organism evidence="2 3">
    <name type="scientific">Spirosoma pollinicola</name>
    <dbReference type="NCBI Taxonomy" id="2057025"/>
    <lineage>
        <taxon>Bacteria</taxon>
        <taxon>Pseudomonadati</taxon>
        <taxon>Bacteroidota</taxon>
        <taxon>Cytophagia</taxon>
        <taxon>Cytophagales</taxon>
        <taxon>Cytophagaceae</taxon>
        <taxon>Spirosoma</taxon>
    </lineage>
</organism>
<feature type="transmembrane region" description="Helical" evidence="1">
    <location>
        <begin position="33"/>
        <end position="61"/>
    </location>
</feature>
<evidence type="ECO:0000256" key="1">
    <source>
        <dbReference type="SAM" id="Phobius"/>
    </source>
</evidence>
<dbReference type="EMBL" id="CP025096">
    <property type="protein sequence ID" value="AUD04029.1"/>
    <property type="molecule type" value="Genomic_DNA"/>
</dbReference>